<protein>
    <recommendedName>
        <fullName evidence="6">NfeD-like C-terminal domain-containing protein</fullName>
    </recommendedName>
</protein>
<feature type="transmembrane region" description="Helical" evidence="5">
    <location>
        <begin position="6"/>
        <end position="22"/>
    </location>
</feature>
<evidence type="ECO:0000256" key="5">
    <source>
        <dbReference type="SAM" id="Phobius"/>
    </source>
</evidence>
<dbReference type="InterPro" id="IPR012340">
    <property type="entry name" value="NA-bd_OB-fold"/>
</dbReference>
<dbReference type="HOGENOM" id="CLU_116732_1_2_7"/>
<dbReference type="EMBL" id="CP010312">
    <property type="protein sequence ID" value="AJF08243.1"/>
    <property type="molecule type" value="Genomic_DNA"/>
</dbReference>
<dbReference type="InterPro" id="IPR002810">
    <property type="entry name" value="NfeD-like_C"/>
</dbReference>
<dbReference type="GO" id="GO:0005886">
    <property type="term" value="C:plasma membrane"/>
    <property type="evidence" value="ECO:0007669"/>
    <property type="project" value="TreeGrafter"/>
</dbReference>
<dbReference type="KEGG" id="gsb:GSUB_17310"/>
<feature type="transmembrane region" description="Helical" evidence="5">
    <location>
        <begin position="29"/>
        <end position="48"/>
    </location>
</feature>
<evidence type="ECO:0000313" key="8">
    <source>
        <dbReference type="Proteomes" id="UP000035036"/>
    </source>
</evidence>
<sequence length="160" mass="17646">MNDSLISAWVIWFAAGIGLAFLELVAPGFILIFFAAGCLLTSIVLWIWQPELSTQMVIFLTFSLSSLFLLRGKMTKIFRGESHQDADLGAGDNPKGEIVTAVTPIGPNLKGRIRYRGTDWYAVSDQDIETGTLVEILGYEKSSKQIFRVKVAQSKSNQGD</sequence>
<feature type="domain" description="NfeD-like C-terminal" evidence="6">
    <location>
        <begin position="96"/>
        <end position="140"/>
    </location>
</feature>
<dbReference type="PANTHER" id="PTHR33507">
    <property type="entry name" value="INNER MEMBRANE PROTEIN YBBJ"/>
    <property type="match status" value="1"/>
</dbReference>
<dbReference type="OrthoDB" id="5432219at2"/>
<evidence type="ECO:0000256" key="2">
    <source>
        <dbReference type="ARBA" id="ARBA00022692"/>
    </source>
</evidence>
<dbReference type="Gene3D" id="2.40.50.140">
    <property type="entry name" value="Nucleic acid-binding proteins"/>
    <property type="match status" value="1"/>
</dbReference>
<dbReference type="Pfam" id="PF01957">
    <property type="entry name" value="NfeD"/>
    <property type="match status" value="1"/>
</dbReference>
<geneLocation type="plasmid" evidence="7 8">
    <name>pGSUB1</name>
</geneLocation>
<gene>
    <name evidence="7" type="ORF">GSUB_17310</name>
</gene>
<name>A0A0B5FLE8_9BACT</name>
<dbReference type="RefSeq" id="WP_040202892.1">
    <property type="nucleotide sequence ID" value="NZ_CP010312.1"/>
</dbReference>
<keyword evidence="7" id="KW-0614">Plasmid</keyword>
<dbReference type="AlphaFoldDB" id="A0A0B5FLE8"/>
<evidence type="ECO:0000313" key="7">
    <source>
        <dbReference type="EMBL" id="AJF08243.1"/>
    </source>
</evidence>
<evidence type="ECO:0000256" key="3">
    <source>
        <dbReference type="ARBA" id="ARBA00022989"/>
    </source>
</evidence>
<evidence type="ECO:0000259" key="6">
    <source>
        <dbReference type="Pfam" id="PF01957"/>
    </source>
</evidence>
<keyword evidence="3 5" id="KW-1133">Transmembrane helix</keyword>
<keyword evidence="8" id="KW-1185">Reference proteome</keyword>
<organism evidence="7 8">
    <name type="scientific">Geoalkalibacter subterraneus</name>
    <dbReference type="NCBI Taxonomy" id="483547"/>
    <lineage>
        <taxon>Bacteria</taxon>
        <taxon>Pseudomonadati</taxon>
        <taxon>Thermodesulfobacteriota</taxon>
        <taxon>Desulfuromonadia</taxon>
        <taxon>Desulfuromonadales</taxon>
        <taxon>Geoalkalibacteraceae</taxon>
        <taxon>Geoalkalibacter</taxon>
    </lineage>
</organism>
<accession>A0A0B5FLE8</accession>
<dbReference type="Proteomes" id="UP000035036">
    <property type="component" value="Plasmid pGSUB1"/>
</dbReference>
<keyword evidence="2 5" id="KW-0812">Transmembrane</keyword>
<dbReference type="InterPro" id="IPR052165">
    <property type="entry name" value="Membrane_assoc_protease"/>
</dbReference>
<reference evidence="7 8" key="1">
    <citation type="journal article" date="2015" name="Genome Announc.">
        <title>Genomes of Geoalkalibacter ferrihydriticus Z-0531T and Geoalkalibacter subterraneus Red1T, Two Haloalkaliphilic Metal-Reducing Deltaproteobacteria.</title>
        <authorList>
            <person name="Badalamenti J.P."/>
            <person name="Krajmalnik-Brown R."/>
            <person name="Torres C.I."/>
            <person name="Bond D.R."/>
        </authorList>
    </citation>
    <scope>NUCLEOTIDE SEQUENCE [LARGE SCALE GENOMIC DNA]</scope>
    <source>
        <strain evidence="7 8">Red1</strain>
        <plasmid evidence="8">Plasmid pGSUB1</plasmid>
    </source>
</reference>
<evidence type="ECO:0000256" key="4">
    <source>
        <dbReference type="ARBA" id="ARBA00023136"/>
    </source>
</evidence>
<proteinExistence type="predicted"/>
<keyword evidence="4 5" id="KW-0472">Membrane</keyword>
<dbReference type="SUPFAM" id="SSF141322">
    <property type="entry name" value="NfeD domain-like"/>
    <property type="match status" value="1"/>
</dbReference>
<evidence type="ECO:0000256" key="1">
    <source>
        <dbReference type="ARBA" id="ARBA00004141"/>
    </source>
</evidence>
<dbReference type="PANTHER" id="PTHR33507:SF3">
    <property type="entry name" value="INNER MEMBRANE PROTEIN YBBJ"/>
    <property type="match status" value="1"/>
</dbReference>
<comment type="subcellular location">
    <subcellularLocation>
        <location evidence="1">Membrane</location>
        <topology evidence="1">Multi-pass membrane protein</topology>
    </subcellularLocation>
</comment>
<feature type="transmembrane region" description="Helical" evidence="5">
    <location>
        <begin position="54"/>
        <end position="70"/>
    </location>
</feature>